<sequence length="313" mass="31983">MKIGIIGAGAVGATAAYAIALDGLVREIVLIDRDAALAAAHAEDISHAMPFGSATVIRAGGYDALAGAGLVILAAGAAQKPGESRLDLLARNAEVFRAILGEALAAAPEALLIVASNPVDVMTGIACRLTGLPPGRVIGSGTILDTARFRDLLARHLGVSARSVHGYVLGEHGDSEVLAWSSARVGSLTLEAAAAQLGRPLQDSHRAAIDEAVRRAAYRIIEGKGATWFGIGAGLARLVAAVVQDDRTVQSVSVMTPEIAGVQEVPLSLPRVVGAQGVLADLVPALSPPETRALAASARILKDQLEAVPLDPL</sequence>
<evidence type="ECO:0000313" key="13">
    <source>
        <dbReference type="EMBL" id="MBE3639684.1"/>
    </source>
</evidence>
<comment type="caution">
    <text evidence="13">The sequence shown here is derived from an EMBL/GenBank/DDBJ whole genome shotgun (WGS) entry which is preliminary data.</text>
</comment>
<dbReference type="InterPro" id="IPR022383">
    <property type="entry name" value="Lactate/malate_DH_C"/>
</dbReference>
<feature type="binding site" evidence="8">
    <location>
        <position position="11"/>
    </location>
    <ligand>
        <name>NAD(+)</name>
        <dbReference type="ChEBI" id="CHEBI:57540"/>
    </ligand>
</feature>
<dbReference type="Gene3D" id="3.90.110.10">
    <property type="entry name" value="Lactate dehydrogenase/glycoside hydrolase, family 4, C-terminal"/>
    <property type="match status" value="1"/>
</dbReference>
<dbReference type="UniPathway" id="UPA00554">
    <property type="reaction ID" value="UER00611"/>
</dbReference>
<proteinExistence type="inferred from homology"/>
<evidence type="ECO:0000313" key="14">
    <source>
        <dbReference type="Proteomes" id="UP000609121"/>
    </source>
</evidence>
<dbReference type="EC" id="1.1.1.27" evidence="4 8"/>
<comment type="similarity">
    <text evidence="3 8">Belongs to the LDH/MDH superfamily. LDH family.</text>
</comment>
<keyword evidence="5 8" id="KW-0560">Oxidoreductase</keyword>
<feature type="domain" description="Lactate/malate dehydrogenase C-terminal" evidence="12">
    <location>
        <begin position="142"/>
        <end position="307"/>
    </location>
</feature>
<feature type="binding site" evidence="8">
    <location>
        <begin position="76"/>
        <end position="77"/>
    </location>
    <ligand>
        <name>NAD(+)</name>
        <dbReference type="ChEBI" id="CHEBI:57540"/>
    </ligand>
</feature>
<evidence type="ECO:0000256" key="4">
    <source>
        <dbReference type="ARBA" id="ARBA00012967"/>
    </source>
</evidence>
<dbReference type="GO" id="GO:0004459">
    <property type="term" value="F:L-lactate dehydrogenase (NAD+) activity"/>
    <property type="evidence" value="ECO:0007669"/>
    <property type="project" value="UniProtKB-UniRule"/>
</dbReference>
<comment type="pathway">
    <text evidence="2 8">Fermentation; pyruvate fermentation to lactate; (S)-lactate from pyruvate: step 1/1.</text>
</comment>
<dbReference type="Pfam" id="PF00056">
    <property type="entry name" value="Ldh_1_N"/>
    <property type="match status" value="1"/>
</dbReference>
<dbReference type="InterPro" id="IPR011304">
    <property type="entry name" value="L-lactate_DH"/>
</dbReference>
<feature type="binding site" evidence="8">
    <location>
        <position position="62"/>
    </location>
    <ligand>
        <name>NAD(+)</name>
        <dbReference type="ChEBI" id="CHEBI:57540"/>
    </ligand>
</feature>
<dbReference type="Gene3D" id="3.40.50.720">
    <property type="entry name" value="NAD(P)-binding Rossmann-like Domain"/>
    <property type="match status" value="1"/>
</dbReference>
<evidence type="ECO:0000256" key="5">
    <source>
        <dbReference type="ARBA" id="ARBA00023002"/>
    </source>
</evidence>
<comment type="subcellular location">
    <subcellularLocation>
        <location evidence="8">Cytoplasm</location>
    </subcellularLocation>
</comment>
<dbReference type="EMBL" id="JACVXA010000055">
    <property type="protein sequence ID" value="MBE3639684.1"/>
    <property type="molecule type" value="Genomic_DNA"/>
</dbReference>
<dbReference type="AlphaFoldDB" id="A0A8J6Z850"/>
<dbReference type="PROSITE" id="PS00064">
    <property type="entry name" value="L_LDH"/>
    <property type="match status" value="1"/>
</dbReference>
<dbReference type="InterPro" id="IPR001557">
    <property type="entry name" value="L-lactate/malate_DH"/>
</dbReference>
<feature type="modified residue" description="Phosphotyrosine" evidence="8">
    <location>
        <position position="218"/>
    </location>
</feature>
<protein>
    <recommendedName>
        <fullName evidence="4 8">L-lactate dehydrogenase</fullName>
        <shortName evidence="8">L-LDH</shortName>
        <ecNumber evidence="4 8">1.1.1.27</ecNumber>
    </recommendedName>
</protein>
<comment type="subunit">
    <text evidence="8">Homotetramer.</text>
</comment>
<dbReference type="SUPFAM" id="SSF51735">
    <property type="entry name" value="NAD(P)-binding Rossmann-fold domains"/>
    <property type="match status" value="1"/>
</dbReference>
<evidence type="ECO:0000256" key="9">
    <source>
        <dbReference type="PIRSR" id="PIRSR000102-1"/>
    </source>
</evidence>
<feature type="domain" description="Lactate/malate dehydrogenase N-terminal" evidence="11">
    <location>
        <begin position="1"/>
        <end position="139"/>
    </location>
</feature>
<keyword evidence="14" id="KW-1185">Reference proteome</keyword>
<accession>A0A8J6Z850</accession>
<dbReference type="InterPro" id="IPR018177">
    <property type="entry name" value="L-lactate_DH_AS"/>
</dbReference>
<dbReference type="PIRSF" id="PIRSF000102">
    <property type="entry name" value="Lac_mal_DH"/>
    <property type="match status" value="1"/>
</dbReference>
<evidence type="ECO:0000256" key="1">
    <source>
        <dbReference type="ARBA" id="ARBA00003966"/>
    </source>
</evidence>
<evidence type="ECO:0000256" key="8">
    <source>
        <dbReference type="HAMAP-Rule" id="MF_00488"/>
    </source>
</evidence>
<evidence type="ECO:0000256" key="10">
    <source>
        <dbReference type="PIRSR" id="PIRSR000102-3"/>
    </source>
</evidence>
<dbReference type="RefSeq" id="WP_193184578.1">
    <property type="nucleotide sequence ID" value="NZ_JACVXA010000055.1"/>
</dbReference>
<feature type="binding site" evidence="8">
    <location>
        <position position="165"/>
    </location>
    <ligand>
        <name>beta-D-fructose 1,6-bisphosphate</name>
        <dbReference type="ChEBI" id="CHEBI:32966"/>
        <note>allosteric activator</note>
    </ligand>
</feature>
<feature type="binding site" evidence="8">
    <location>
        <position position="150"/>
    </location>
    <ligand>
        <name>beta-D-fructose 1,6-bisphosphate</name>
        <dbReference type="ChEBI" id="CHEBI:32966"/>
        <note>allosteric activator</note>
    </ligand>
</feature>
<comment type="function">
    <text evidence="8">Catalyzes the conversion of lactate to pyruvate.</text>
</comment>
<comment type="caution">
    <text evidence="8">Lacks conserved residue(s) required for the propagation of feature annotation.</text>
</comment>
<feature type="binding site" evidence="8">
    <location>
        <position position="79"/>
    </location>
    <ligand>
        <name>substrate</name>
    </ligand>
</feature>
<keyword evidence="8" id="KW-0597">Phosphoprotein</keyword>
<feature type="binding site" evidence="8">
    <location>
        <position position="140"/>
    </location>
    <ligand>
        <name>NAD(+)</name>
        <dbReference type="ChEBI" id="CHEBI:57540"/>
    </ligand>
</feature>
<evidence type="ECO:0000256" key="3">
    <source>
        <dbReference type="ARBA" id="ARBA00006054"/>
    </source>
</evidence>
<comment type="function">
    <text evidence="1">Catalyzes the reversible oxidation of malate to oxaloacetate.</text>
</comment>
<feature type="binding site" evidence="8">
    <location>
        <begin position="117"/>
        <end position="120"/>
    </location>
    <ligand>
        <name>substrate</name>
    </ligand>
</feature>
<dbReference type="Pfam" id="PF02866">
    <property type="entry name" value="Ldh_1_C"/>
    <property type="match status" value="1"/>
</dbReference>
<feature type="binding site" evidence="8 10">
    <location>
        <position position="32"/>
    </location>
    <ligand>
        <name>NAD(+)</name>
        <dbReference type="ChEBI" id="CHEBI:57540"/>
    </ligand>
</feature>
<keyword evidence="8" id="KW-0021">Allosteric enzyme</keyword>
<keyword evidence="6 8" id="KW-0520">NAD</keyword>
<dbReference type="NCBIfam" id="TIGR01771">
    <property type="entry name" value="L-LDH-NAD"/>
    <property type="match status" value="1"/>
</dbReference>
<feature type="binding site" evidence="8">
    <location>
        <position position="227"/>
    </location>
    <ligand>
        <name>substrate</name>
    </ligand>
</feature>
<dbReference type="GO" id="GO:0005737">
    <property type="term" value="C:cytoplasm"/>
    <property type="evidence" value="ECO:0007669"/>
    <property type="project" value="UniProtKB-SubCell"/>
</dbReference>
<feature type="binding site" evidence="10">
    <location>
        <begin position="7"/>
        <end position="12"/>
    </location>
    <ligand>
        <name>NAD(+)</name>
        <dbReference type="ChEBI" id="CHEBI:57540"/>
    </ligand>
</feature>
<evidence type="ECO:0000256" key="2">
    <source>
        <dbReference type="ARBA" id="ARBA00004843"/>
    </source>
</evidence>
<name>A0A8J6Z850_9RHOB</name>
<evidence type="ECO:0000256" key="7">
    <source>
        <dbReference type="ARBA" id="ARBA00049258"/>
    </source>
</evidence>
<dbReference type="PANTHER" id="PTHR43128">
    <property type="entry name" value="L-2-HYDROXYCARBOXYLATE DEHYDROGENASE (NAD(P)(+))"/>
    <property type="match status" value="1"/>
</dbReference>
<evidence type="ECO:0000256" key="6">
    <source>
        <dbReference type="ARBA" id="ARBA00023027"/>
    </source>
</evidence>
<dbReference type="PRINTS" id="PR00086">
    <property type="entry name" value="LLDHDRGNASE"/>
</dbReference>
<organism evidence="13 14">
    <name type="scientific">Mangrovicoccus algicola</name>
    <dbReference type="NCBI Taxonomy" id="2771008"/>
    <lineage>
        <taxon>Bacteria</taxon>
        <taxon>Pseudomonadati</taxon>
        <taxon>Pseudomonadota</taxon>
        <taxon>Alphaproteobacteria</taxon>
        <taxon>Rhodobacterales</taxon>
        <taxon>Paracoccaceae</taxon>
        <taxon>Mangrovicoccus</taxon>
    </lineage>
</organism>
<dbReference type="SUPFAM" id="SSF56327">
    <property type="entry name" value="LDH C-terminal domain-like"/>
    <property type="match status" value="1"/>
</dbReference>
<comment type="catalytic activity">
    <reaction evidence="7 8">
        <text>(S)-lactate + NAD(+) = pyruvate + NADH + H(+)</text>
        <dbReference type="Rhea" id="RHEA:23444"/>
        <dbReference type="ChEBI" id="CHEBI:15361"/>
        <dbReference type="ChEBI" id="CHEBI:15378"/>
        <dbReference type="ChEBI" id="CHEBI:16651"/>
        <dbReference type="ChEBI" id="CHEBI:57540"/>
        <dbReference type="ChEBI" id="CHEBI:57945"/>
        <dbReference type="EC" id="1.1.1.27"/>
    </reaction>
</comment>
<dbReference type="InterPro" id="IPR015955">
    <property type="entry name" value="Lactate_DH/Glyco_Ohase_4_C"/>
</dbReference>
<evidence type="ECO:0000259" key="11">
    <source>
        <dbReference type="Pfam" id="PF00056"/>
    </source>
</evidence>
<dbReference type="PANTHER" id="PTHR43128:SF16">
    <property type="entry name" value="L-LACTATE DEHYDROGENASE"/>
    <property type="match status" value="1"/>
</dbReference>
<reference evidence="13" key="1">
    <citation type="submission" date="2020-09" db="EMBL/GenBank/DDBJ databases">
        <title>A novel bacterium of genus Mangrovicoccus, isolated from South China Sea.</title>
        <authorList>
            <person name="Huang H."/>
            <person name="Mo K."/>
            <person name="Hu Y."/>
        </authorList>
    </citation>
    <scope>NUCLEOTIDE SEQUENCE</scope>
    <source>
        <strain evidence="13">HB182678</strain>
    </source>
</reference>
<feature type="binding site" evidence="8">
    <location>
        <begin position="145"/>
        <end position="148"/>
    </location>
    <ligand>
        <name>substrate</name>
    </ligand>
</feature>
<dbReference type="HAMAP" id="MF_00488">
    <property type="entry name" value="Lactate_dehydrog"/>
    <property type="match status" value="1"/>
</dbReference>
<feature type="binding site" evidence="8">
    <location>
        <position position="85"/>
    </location>
    <ligand>
        <name>substrate</name>
    </ligand>
</feature>
<dbReference type="InterPro" id="IPR036291">
    <property type="entry name" value="NAD(P)-bd_dom_sf"/>
</dbReference>
<dbReference type="Proteomes" id="UP000609121">
    <property type="component" value="Unassembled WGS sequence"/>
</dbReference>
<feature type="binding site" evidence="10">
    <location>
        <position position="92"/>
    </location>
    <ligand>
        <name>NAD(+)</name>
        <dbReference type="ChEBI" id="CHEBI:57540"/>
    </ligand>
</feature>
<gene>
    <name evidence="8" type="primary">ldh</name>
    <name evidence="13" type="ORF">ICN82_15895</name>
</gene>
<feature type="binding site" evidence="8">
    <location>
        <begin position="115"/>
        <end position="117"/>
    </location>
    <ligand>
        <name>NAD(+)</name>
        <dbReference type="ChEBI" id="CHEBI:57540"/>
    </ligand>
</feature>
<dbReference type="GO" id="GO:0006089">
    <property type="term" value="P:lactate metabolic process"/>
    <property type="evidence" value="ECO:0007669"/>
    <property type="project" value="TreeGrafter"/>
</dbReference>
<evidence type="ECO:0000259" key="12">
    <source>
        <dbReference type="Pfam" id="PF02866"/>
    </source>
</evidence>
<comment type="activity regulation">
    <text evidence="8">Allosterically activated by fructose 1,6-bisphosphate (FBP).</text>
</comment>
<feature type="active site" description="Proton acceptor" evidence="8 9">
    <location>
        <position position="172"/>
    </location>
</feature>
<keyword evidence="8" id="KW-0963">Cytoplasm</keyword>
<dbReference type="GO" id="GO:0006096">
    <property type="term" value="P:glycolytic process"/>
    <property type="evidence" value="ECO:0007669"/>
    <property type="project" value="UniProtKB-UniRule"/>
</dbReference>
<dbReference type="InterPro" id="IPR001236">
    <property type="entry name" value="Lactate/malate_DH_N"/>
</dbReference>